<gene>
    <name evidence="2" type="ORF">Q9L58_010304</name>
</gene>
<keyword evidence="3" id="KW-1185">Reference proteome</keyword>
<feature type="region of interest" description="Disordered" evidence="1">
    <location>
        <begin position="121"/>
        <end position="168"/>
    </location>
</feature>
<name>A0ABR3G4H0_9PEZI</name>
<sequence>PNVARGRPHLYGIAKFATADVFNFTVLTPDPKPCGIEEADFINHAVADNREFAGVVMQVTMVRATYPMILPPTTEISLAEISNCTASSVLSGEPGRVNPVRIILHGLFSPALTTPAILRHSYSSASPSSPPPQPSRSTSSNDFSPPSISTLTTPSARPIPAAEPSQLSHLHDNHDQLLPYKRTKSTPSHASNFQRTLRTAHITSHRTPSVNAIAAPPRGEETPSGGFSICARSLGGTTGRCHDELRCCVEGLPEIWCAALGGNGAGARCRNPRRVMEMEMAASRVLGDAMAGDVKAR</sequence>
<evidence type="ECO:0000313" key="3">
    <source>
        <dbReference type="Proteomes" id="UP001447188"/>
    </source>
</evidence>
<feature type="non-terminal residue" evidence="2">
    <location>
        <position position="1"/>
    </location>
</feature>
<evidence type="ECO:0000256" key="1">
    <source>
        <dbReference type="SAM" id="MobiDB-lite"/>
    </source>
</evidence>
<comment type="caution">
    <text evidence="2">The sequence shown here is derived from an EMBL/GenBank/DDBJ whole genome shotgun (WGS) entry which is preliminary data.</text>
</comment>
<proteinExistence type="predicted"/>
<dbReference type="Proteomes" id="UP001447188">
    <property type="component" value="Unassembled WGS sequence"/>
</dbReference>
<accession>A0ABR3G4H0</accession>
<dbReference type="EMBL" id="JBBBZM010000364">
    <property type="protein sequence ID" value="KAL0630847.1"/>
    <property type="molecule type" value="Genomic_DNA"/>
</dbReference>
<organism evidence="2 3">
    <name type="scientific">Discina gigas</name>
    <dbReference type="NCBI Taxonomy" id="1032678"/>
    <lineage>
        <taxon>Eukaryota</taxon>
        <taxon>Fungi</taxon>
        <taxon>Dikarya</taxon>
        <taxon>Ascomycota</taxon>
        <taxon>Pezizomycotina</taxon>
        <taxon>Pezizomycetes</taxon>
        <taxon>Pezizales</taxon>
        <taxon>Discinaceae</taxon>
        <taxon>Discina</taxon>
    </lineage>
</organism>
<feature type="compositionally biased region" description="Low complexity" evidence="1">
    <location>
        <begin position="135"/>
        <end position="155"/>
    </location>
</feature>
<evidence type="ECO:0000313" key="2">
    <source>
        <dbReference type="EMBL" id="KAL0630847.1"/>
    </source>
</evidence>
<reference evidence="2 3" key="1">
    <citation type="submission" date="2024-02" db="EMBL/GenBank/DDBJ databases">
        <title>Discinaceae phylogenomics.</title>
        <authorList>
            <person name="Dirks A.C."/>
            <person name="James T.Y."/>
        </authorList>
    </citation>
    <scope>NUCLEOTIDE SEQUENCE [LARGE SCALE GENOMIC DNA]</scope>
    <source>
        <strain evidence="2 3">ACD0624</strain>
    </source>
</reference>
<protein>
    <submittedName>
        <fullName evidence="2">Uncharacterized protein</fullName>
    </submittedName>
</protein>